<accession>A0A2I0L5B4</accession>
<dbReference type="Proteomes" id="UP000233551">
    <property type="component" value="Unassembled WGS sequence"/>
</dbReference>
<evidence type="ECO:0000256" key="1">
    <source>
        <dbReference type="SAM" id="MobiDB-lite"/>
    </source>
</evidence>
<dbReference type="AlphaFoldDB" id="A0A2I0L5B4"/>
<gene>
    <name evidence="2" type="ORF">CRG98_003694</name>
</gene>
<reference evidence="2 3" key="1">
    <citation type="submission" date="2017-11" db="EMBL/GenBank/DDBJ databases">
        <title>De-novo sequencing of pomegranate (Punica granatum L.) genome.</title>
        <authorList>
            <person name="Akparov Z."/>
            <person name="Amiraslanov A."/>
            <person name="Hajiyeva S."/>
            <person name="Abbasov M."/>
            <person name="Kaur K."/>
            <person name="Hamwieh A."/>
            <person name="Solovyev V."/>
            <person name="Salamov A."/>
            <person name="Braich B."/>
            <person name="Kosarev P."/>
            <person name="Mahmoud A."/>
            <person name="Hajiyev E."/>
            <person name="Babayeva S."/>
            <person name="Izzatullayeva V."/>
            <person name="Mammadov A."/>
            <person name="Mammadov A."/>
            <person name="Sharifova S."/>
            <person name="Ojaghi J."/>
            <person name="Eynullazada K."/>
            <person name="Bayramov B."/>
            <person name="Abdulazimova A."/>
            <person name="Shahmuradov I."/>
        </authorList>
    </citation>
    <scope>NUCLEOTIDE SEQUENCE [LARGE SCALE GENOMIC DNA]</scope>
    <source>
        <strain evidence="3">cv. AG2017</strain>
        <tissue evidence="2">Leaf</tissue>
    </source>
</reference>
<protein>
    <submittedName>
        <fullName evidence="2">Uncharacterized protein</fullName>
    </submittedName>
</protein>
<keyword evidence="3" id="KW-1185">Reference proteome</keyword>
<feature type="region of interest" description="Disordered" evidence="1">
    <location>
        <begin position="47"/>
        <end position="70"/>
    </location>
</feature>
<dbReference type="EMBL" id="PGOL01000144">
    <property type="protein sequence ID" value="PKI75911.1"/>
    <property type="molecule type" value="Genomic_DNA"/>
</dbReference>
<comment type="caution">
    <text evidence="2">The sequence shown here is derived from an EMBL/GenBank/DDBJ whole genome shotgun (WGS) entry which is preliminary data.</text>
</comment>
<feature type="compositionally biased region" description="Basic and acidic residues" evidence="1">
    <location>
        <begin position="47"/>
        <end position="56"/>
    </location>
</feature>
<organism evidence="2 3">
    <name type="scientific">Punica granatum</name>
    <name type="common">Pomegranate</name>
    <dbReference type="NCBI Taxonomy" id="22663"/>
    <lineage>
        <taxon>Eukaryota</taxon>
        <taxon>Viridiplantae</taxon>
        <taxon>Streptophyta</taxon>
        <taxon>Embryophyta</taxon>
        <taxon>Tracheophyta</taxon>
        <taxon>Spermatophyta</taxon>
        <taxon>Magnoliopsida</taxon>
        <taxon>eudicotyledons</taxon>
        <taxon>Gunneridae</taxon>
        <taxon>Pentapetalae</taxon>
        <taxon>rosids</taxon>
        <taxon>malvids</taxon>
        <taxon>Myrtales</taxon>
        <taxon>Lythraceae</taxon>
        <taxon>Punica</taxon>
    </lineage>
</organism>
<proteinExistence type="predicted"/>
<evidence type="ECO:0000313" key="3">
    <source>
        <dbReference type="Proteomes" id="UP000233551"/>
    </source>
</evidence>
<sequence>MARLVMVVGRNGIEEAREAVKSSREPDSGHGQNRLLEASKMKNLRSEMDSGGRIRVGECSGDSGTRKPALPRLDDRGEVVHFCRLFVPLRAVLLASVCFVSWAERLTRRPWLEINIRRRPKNPQTRLSQCFPSVLMCSETTVISVCQKRVTKACREAFVTIEMSFGRSACFRVPFTCPWISRPESPVRKASANVRECPDLSMRLLK</sequence>
<evidence type="ECO:0000313" key="2">
    <source>
        <dbReference type="EMBL" id="PKI75911.1"/>
    </source>
</evidence>
<name>A0A2I0L5B4_PUNGR</name>